<dbReference type="SUPFAM" id="SSF55781">
    <property type="entry name" value="GAF domain-like"/>
    <property type="match status" value="2"/>
</dbReference>
<evidence type="ECO:0000313" key="9">
    <source>
        <dbReference type="EMBL" id="NGG36481.1"/>
    </source>
</evidence>
<evidence type="ECO:0000256" key="4">
    <source>
        <dbReference type="ARBA" id="ARBA00023163"/>
    </source>
</evidence>
<keyword evidence="3 6" id="KW-0346">Stress response</keyword>
<evidence type="ECO:0000313" key="10">
    <source>
        <dbReference type="EMBL" id="RHJ24856.1"/>
    </source>
</evidence>
<dbReference type="InterPro" id="IPR036390">
    <property type="entry name" value="WH_DNA-bd_sf"/>
</dbReference>
<dbReference type="InterPro" id="IPR002571">
    <property type="entry name" value="HrcA"/>
</dbReference>
<dbReference type="Gene3D" id="3.30.450.40">
    <property type="match status" value="1"/>
</dbReference>
<dbReference type="HAMAP" id="MF_00081">
    <property type="entry name" value="HrcA"/>
    <property type="match status" value="1"/>
</dbReference>
<dbReference type="Gene3D" id="3.30.390.60">
    <property type="entry name" value="Heat-inducible transcription repressor hrca homolog, domain 3"/>
    <property type="match status" value="1"/>
</dbReference>
<dbReference type="GO" id="GO:0003677">
    <property type="term" value="F:DNA binding"/>
    <property type="evidence" value="ECO:0007669"/>
    <property type="project" value="InterPro"/>
</dbReference>
<dbReference type="Pfam" id="PF01628">
    <property type="entry name" value="HrcA"/>
    <property type="match status" value="1"/>
</dbReference>
<gene>
    <name evidence="6 9" type="primary">hrcA</name>
    <name evidence="10" type="ORF">DW137_02035</name>
    <name evidence="9" type="ORF">G5T23_05455</name>
</gene>
<dbReference type="PANTHER" id="PTHR34824:SF1">
    <property type="entry name" value="HEAT-INDUCIBLE TRANSCRIPTION REPRESSOR HRCA"/>
    <property type="match status" value="1"/>
</dbReference>
<evidence type="ECO:0000256" key="1">
    <source>
        <dbReference type="ARBA" id="ARBA00022491"/>
    </source>
</evidence>
<dbReference type="InterPro" id="IPR021153">
    <property type="entry name" value="HrcA_C"/>
</dbReference>
<dbReference type="InterPro" id="IPR036388">
    <property type="entry name" value="WH-like_DNA-bd_sf"/>
</dbReference>
<sequence>MAQPRRMVVLRAIVEDYIRSQEPIGSAALTKKHDLGVSSATIRNDMASLEEEGYLIQPHTSSGRIPTEKGYRYFVDRLSTVVPLSDAQRKGIAAFLSGSVSLQDTLQRAARLLSHITGQVAVVASPSPAKAKVLRVQIVPVSSTLLLIVVITDAGNVAQHTLALSPQPTDITLADVGSVVNGACLGLTFAQAAERVRSLKSSRRESVALLEGLAQVFEAMGDNERSSELYMAGASHLAHRRDIADMAPLFDALEEQIVLMKLMSALSEDTDAYGVGVAIGSETHTPELLHASVVTSGYGNSPASRTEPAESDAGHEDGGGSALGGAAHANTAQTGMARELRITDDADAEPGKMDDGDSVAMPSLDGGSGGSGESSGPVAFVGSIGPTHMDYAATIAAVRAVARYLTRAISSYDDGDGN</sequence>
<dbReference type="EMBL" id="JAAJBJ010000004">
    <property type="protein sequence ID" value="NGG36481.1"/>
    <property type="molecule type" value="Genomic_DNA"/>
</dbReference>
<feature type="compositionally biased region" description="Polar residues" evidence="7">
    <location>
        <begin position="295"/>
        <end position="304"/>
    </location>
</feature>
<evidence type="ECO:0000259" key="8">
    <source>
        <dbReference type="Pfam" id="PF01628"/>
    </source>
</evidence>
<dbReference type="Proteomes" id="UP000488776">
    <property type="component" value="Unassembled WGS sequence"/>
</dbReference>
<evidence type="ECO:0000313" key="11">
    <source>
        <dbReference type="Proteomes" id="UP000283727"/>
    </source>
</evidence>
<feature type="region of interest" description="Disordered" evidence="7">
    <location>
        <begin position="295"/>
        <end position="327"/>
    </location>
</feature>
<keyword evidence="1 6" id="KW-0678">Repressor</keyword>
<dbReference type="GO" id="GO:0045892">
    <property type="term" value="P:negative regulation of DNA-templated transcription"/>
    <property type="evidence" value="ECO:0007669"/>
    <property type="project" value="UniProtKB-UniRule"/>
</dbReference>
<dbReference type="RefSeq" id="WP_013389946.1">
    <property type="nucleotide sequence ID" value="NZ_CP010412.1"/>
</dbReference>
<keyword evidence="4 6" id="KW-0804">Transcription</keyword>
<comment type="function">
    <text evidence="5 6">Negative regulator of class I heat shock genes (grpE-dnaK-dnaJ and groELS operons). Prevents heat-shock induction of these operons.</text>
</comment>
<dbReference type="InterPro" id="IPR029016">
    <property type="entry name" value="GAF-like_dom_sf"/>
</dbReference>
<proteinExistence type="inferred from homology"/>
<evidence type="ECO:0000256" key="7">
    <source>
        <dbReference type="SAM" id="MobiDB-lite"/>
    </source>
</evidence>
<dbReference type="FunFam" id="1.10.10.10:FF:000049">
    <property type="entry name" value="Heat-inducible transcription repressor HrcA"/>
    <property type="match status" value="1"/>
</dbReference>
<dbReference type="AlphaFoldDB" id="A0A0E2ZDS4"/>
<dbReference type="Proteomes" id="UP000283727">
    <property type="component" value="Unassembled WGS sequence"/>
</dbReference>
<evidence type="ECO:0000256" key="6">
    <source>
        <dbReference type="HAMAP-Rule" id="MF_00081"/>
    </source>
</evidence>
<evidence type="ECO:0000256" key="3">
    <source>
        <dbReference type="ARBA" id="ARBA00023016"/>
    </source>
</evidence>
<dbReference type="SUPFAM" id="SSF46785">
    <property type="entry name" value="Winged helix' DNA-binding domain"/>
    <property type="match status" value="1"/>
</dbReference>
<protein>
    <recommendedName>
        <fullName evidence="6">Heat-inducible transcription repressor HrcA</fullName>
    </recommendedName>
</protein>
<accession>A0A0E2ZDS4</accession>
<feature type="domain" description="Heat-inducible transcription repressor HrcA C-terminal" evidence="8">
    <location>
        <begin position="103"/>
        <end position="395"/>
    </location>
</feature>
<dbReference type="Gene3D" id="1.10.10.10">
    <property type="entry name" value="Winged helix-like DNA-binding domain superfamily/Winged helix DNA-binding domain"/>
    <property type="match status" value="1"/>
</dbReference>
<evidence type="ECO:0000313" key="12">
    <source>
        <dbReference type="Proteomes" id="UP000488776"/>
    </source>
</evidence>
<dbReference type="InterPro" id="IPR023120">
    <property type="entry name" value="WHTH_transcript_rep_HrcA_IDD"/>
</dbReference>
<name>A0A0E2ZDS4_BIFBI</name>
<dbReference type="PANTHER" id="PTHR34824">
    <property type="entry name" value="HEAT-INDUCIBLE TRANSCRIPTION REPRESSOR HRCA"/>
    <property type="match status" value="1"/>
</dbReference>
<organism evidence="10 11">
    <name type="scientific">Bifidobacterium bifidum</name>
    <dbReference type="NCBI Taxonomy" id="1681"/>
    <lineage>
        <taxon>Bacteria</taxon>
        <taxon>Bacillati</taxon>
        <taxon>Actinomycetota</taxon>
        <taxon>Actinomycetes</taxon>
        <taxon>Bifidobacteriales</taxon>
        <taxon>Bifidobacteriaceae</taxon>
        <taxon>Bifidobacterium</taxon>
    </lineage>
</organism>
<evidence type="ECO:0000256" key="2">
    <source>
        <dbReference type="ARBA" id="ARBA00023015"/>
    </source>
</evidence>
<evidence type="ECO:0000256" key="5">
    <source>
        <dbReference type="ARBA" id="ARBA00055319"/>
    </source>
</evidence>
<comment type="caution">
    <text evidence="10">The sequence shown here is derived from an EMBL/GenBank/DDBJ whole genome shotgun (WGS) entry which is preliminary data.</text>
</comment>
<dbReference type="EMBL" id="QRLR01000001">
    <property type="protein sequence ID" value="RHJ24856.1"/>
    <property type="molecule type" value="Genomic_DNA"/>
</dbReference>
<dbReference type="NCBIfam" id="TIGR00331">
    <property type="entry name" value="hrcA"/>
    <property type="match status" value="1"/>
</dbReference>
<feature type="region of interest" description="Disordered" evidence="7">
    <location>
        <begin position="347"/>
        <end position="374"/>
    </location>
</feature>
<comment type="similarity">
    <text evidence="6">Belongs to the HrcA family.</text>
</comment>
<reference evidence="10 11" key="1">
    <citation type="submission" date="2018-08" db="EMBL/GenBank/DDBJ databases">
        <title>A genome reference for cultivated species of the human gut microbiota.</title>
        <authorList>
            <person name="Zou Y."/>
            <person name="Xue W."/>
            <person name="Luo G."/>
        </authorList>
    </citation>
    <scope>NUCLEOTIDE SEQUENCE [LARGE SCALE GENOMIC DNA]</scope>
    <source>
        <strain evidence="10 11">AM12-10</strain>
    </source>
</reference>
<keyword evidence="2 6" id="KW-0805">Transcription regulation</keyword>
<reference evidence="9 12" key="2">
    <citation type="submission" date="2020-02" db="EMBL/GenBank/DDBJ databases">
        <title>Antibiotic susceptibility profiles of lactic acid bacteria isolated from the human vagina and genetic basis of atypical resistances.</title>
        <authorList>
            <person name="Sirichoat A."/>
            <person name="Florez A.B."/>
            <person name="Vazquez L."/>
            <person name="Buppasiri P."/>
            <person name="Panya M."/>
            <person name="Lulitanond V."/>
            <person name="Mayo B."/>
        </authorList>
    </citation>
    <scope>NUCLEOTIDE SEQUENCE [LARGE SCALE GENOMIC DNA]</scope>
    <source>
        <strain evidence="9 12">VA07-1AN</strain>
    </source>
</reference>